<gene>
    <name evidence="1" type="ORF">M1E25_19540</name>
</gene>
<proteinExistence type="predicted"/>
<sequence length="159" mass="16910">MTATIPAASGDHLGGAAKVITGASAPLVIGLDLSLTCTGVAGAEWVDYIRPKKLTGHPRLDFLVDQVATFIKRADLVVIEGPSFGGGVAHRHEDLAGLRVMIRHACWRRGIPYALVPPSCRALYAAGKGSASKGEVRTAIAERYGMECDGFARYRVYSQ</sequence>
<name>A0ABT0XC52_9ACTN</name>
<dbReference type="RefSeq" id="WP_251417419.1">
    <property type="nucleotide sequence ID" value="NZ_JAMQGM010000042.1"/>
</dbReference>
<comment type="caution">
    <text evidence="1">The sequence shown here is derived from an EMBL/GenBank/DDBJ whole genome shotgun (WGS) entry which is preliminary data.</text>
</comment>
<feature type="non-terminal residue" evidence="1">
    <location>
        <position position="159"/>
    </location>
</feature>
<reference evidence="1" key="1">
    <citation type="journal article" date="2023" name="Int. J. Syst. Evol. Microbiol.">
        <title>Streptomyces meridianus sp. nov. isolated from brackish water of the Tagus estuary in Alcochete, Portugal.</title>
        <authorList>
            <person name="Santos J.D.N."/>
            <person name="Klimek D."/>
            <person name="Calusinska M."/>
            <person name="Lobo Da Cunha A."/>
            <person name="Catita J."/>
            <person name="Goncalves H."/>
            <person name="Gonzalez I."/>
            <person name="Reyes F."/>
            <person name="Lage O.M."/>
        </authorList>
    </citation>
    <scope>NUCLEOTIDE SEQUENCE</scope>
    <source>
        <strain evidence="1">MTZ3.1</strain>
    </source>
</reference>
<dbReference type="Gene3D" id="3.30.420.10">
    <property type="entry name" value="Ribonuclease H-like superfamily/Ribonuclease H"/>
    <property type="match status" value="1"/>
</dbReference>
<dbReference type="SUPFAM" id="SSF53098">
    <property type="entry name" value="Ribonuclease H-like"/>
    <property type="match status" value="1"/>
</dbReference>
<dbReference type="EMBL" id="JAMQGM010000042">
    <property type="protein sequence ID" value="MCM2579513.1"/>
    <property type="molecule type" value="Genomic_DNA"/>
</dbReference>
<keyword evidence="2" id="KW-1185">Reference proteome</keyword>
<evidence type="ECO:0000313" key="1">
    <source>
        <dbReference type="EMBL" id="MCM2579513.1"/>
    </source>
</evidence>
<dbReference type="InterPro" id="IPR012337">
    <property type="entry name" value="RNaseH-like_sf"/>
</dbReference>
<evidence type="ECO:0000313" key="2">
    <source>
        <dbReference type="Proteomes" id="UP001167160"/>
    </source>
</evidence>
<organism evidence="1 2">
    <name type="scientific">Streptomyces meridianus</name>
    <dbReference type="NCBI Taxonomy" id="2938945"/>
    <lineage>
        <taxon>Bacteria</taxon>
        <taxon>Bacillati</taxon>
        <taxon>Actinomycetota</taxon>
        <taxon>Actinomycetes</taxon>
        <taxon>Kitasatosporales</taxon>
        <taxon>Streptomycetaceae</taxon>
        <taxon>Streptomyces</taxon>
    </lineage>
</organism>
<protein>
    <submittedName>
        <fullName evidence="1">Uncharacterized protein</fullName>
    </submittedName>
</protein>
<accession>A0ABT0XC52</accession>
<dbReference type="Proteomes" id="UP001167160">
    <property type="component" value="Unassembled WGS sequence"/>
</dbReference>
<dbReference type="InterPro" id="IPR036397">
    <property type="entry name" value="RNaseH_sf"/>
</dbReference>